<reference evidence="4" key="1">
    <citation type="submission" date="2007-07" db="EMBL/GenBank/DDBJ databases">
        <title>PCAP assembly of the Caenorhabditis remanei genome.</title>
        <authorList>
            <consortium name="The Caenorhabditis remanei Sequencing Consortium"/>
            <person name="Wilson R.K."/>
        </authorList>
    </citation>
    <scope>NUCLEOTIDE SEQUENCE [LARGE SCALE GENOMIC DNA]</scope>
    <source>
        <strain evidence="4">PB4641</strain>
    </source>
</reference>
<sequence length="178" mass="20285">MFWRSGCDLYIKERGESNSISIFSFTPLKNLKMLLLRSPFSSGRGACDFDNFFDEMTRGSLLPYWRDADHNSFNFSDTIGEIINDESKYAIQLDVSHFKPEDLKIELNGRELKVEGSQETRTEHGYSKRSFSKMVLLPEDVDVAALKSAISNEGRLQIEAPKSTNNSRVIPINRVANH</sequence>
<gene>
    <name evidence="4" type="ORF">CRE_18321</name>
</gene>
<proteinExistence type="inferred from homology"/>
<protein>
    <recommendedName>
        <fullName evidence="3">SHSP domain-containing protein</fullName>
    </recommendedName>
</protein>
<dbReference type="Proteomes" id="UP000008281">
    <property type="component" value="Unassembled WGS sequence"/>
</dbReference>
<dbReference type="OMA" id="GHHEERT"/>
<dbReference type="HOGENOM" id="CLU_095001_4_1_1"/>
<dbReference type="GO" id="GO:0036498">
    <property type="term" value="P:IRE1-mediated unfolded protein response"/>
    <property type="evidence" value="ECO:0007669"/>
    <property type="project" value="TreeGrafter"/>
</dbReference>
<dbReference type="PRINTS" id="PR00299">
    <property type="entry name" value="ACRYSTALLIN"/>
</dbReference>
<evidence type="ECO:0000313" key="4">
    <source>
        <dbReference type="EMBL" id="EFO83200.1"/>
    </source>
</evidence>
<dbReference type="EMBL" id="DS269410">
    <property type="protein sequence ID" value="EFO83200.1"/>
    <property type="molecule type" value="Genomic_DNA"/>
</dbReference>
<keyword evidence="5" id="KW-1185">Reference proteome</keyword>
<dbReference type="GO" id="GO:0042026">
    <property type="term" value="P:protein refolding"/>
    <property type="evidence" value="ECO:0007669"/>
    <property type="project" value="TreeGrafter"/>
</dbReference>
<evidence type="ECO:0000313" key="5">
    <source>
        <dbReference type="Proteomes" id="UP000008281"/>
    </source>
</evidence>
<organism evidence="5">
    <name type="scientific">Caenorhabditis remanei</name>
    <name type="common">Caenorhabditis vulgaris</name>
    <dbReference type="NCBI Taxonomy" id="31234"/>
    <lineage>
        <taxon>Eukaryota</taxon>
        <taxon>Metazoa</taxon>
        <taxon>Ecdysozoa</taxon>
        <taxon>Nematoda</taxon>
        <taxon>Chromadorea</taxon>
        <taxon>Rhabditida</taxon>
        <taxon>Rhabditina</taxon>
        <taxon>Rhabditomorpha</taxon>
        <taxon>Rhabditoidea</taxon>
        <taxon>Rhabditidae</taxon>
        <taxon>Peloderinae</taxon>
        <taxon>Caenorhabditis</taxon>
    </lineage>
</organism>
<dbReference type="InterPro" id="IPR001436">
    <property type="entry name" value="Alpha-crystallin/sHSP_animal"/>
</dbReference>
<dbReference type="Pfam" id="PF00011">
    <property type="entry name" value="HSP20"/>
    <property type="match status" value="1"/>
</dbReference>
<dbReference type="OrthoDB" id="1431247at2759"/>
<dbReference type="PANTHER" id="PTHR45640">
    <property type="entry name" value="HEAT SHOCK PROTEIN HSP-12.2-RELATED"/>
    <property type="match status" value="1"/>
</dbReference>
<dbReference type="GO" id="GO:0009408">
    <property type="term" value="P:response to heat"/>
    <property type="evidence" value="ECO:0007669"/>
    <property type="project" value="TreeGrafter"/>
</dbReference>
<dbReference type="InterPro" id="IPR008978">
    <property type="entry name" value="HSP20-like_chaperone"/>
</dbReference>
<accession>E3NPQ1</accession>
<evidence type="ECO:0000259" key="3">
    <source>
        <dbReference type="PROSITE" id="PS01031"/>
    </source>
</evidence>
<dbReference type="PROSITE" id="PS01031">
    <property type="entry name" value="SHSP"/>
    <property type="match status" value="1"/>
</dbReference>
<dbReference type="CDD" id="cd06526">
    <property type="entry name" value="metazoan_ACD"/>
    <property type="match status" value="1"/>
</dbReference>
<evidence type="ECO:0000256" key="1">
    <source>
        <dbReference type="PROSITE-ProRule" id="PRU00285"/>
    </source>
</evidence>
<evidence type="ECO:0000256" key="2">
    <source>
        <dbReference type="RuleBase" id="RU003616"/>
    </source>
</evidence>
<dbReference type="PANTHER" id="PTHR45640:SF21">
    <property type="entry name" value="HEAT SHOCK PROTEIN HSP-16.41-RELATED"/>
    <property type="match status" value="1"/>
</dbReference>
<dbReference type="AlphaFoldDB" id="E3NPQ1"/>
<comment type="similarity">
    <text evidence="1 2">Belongs to the small heat shock protein (HSP20) family.</text>
</comment>
<dbReference type="GO" id="GO:0051082">
    <property type="term" value="F:unfolded protein binding"/>
    <property type="evidence" value="ECO:0007669"/>
    <property type="project" value="TreeGrafter"/>
</dbReference>
<dbReference type="GO" id="GO:0005737">
    <property type="term" value="C:cytoplasm"/>
    <property type="evidence" value="ECO:0007669"/>
    <property type="project" value="TreeGrafter"/>
</dbReference>
<dbReference type="eggNOG" id="KOG3591">
    <property type="taxonomic scope" value="Eukaryota"/>
</dbReference>
<dbReference type="InterPro" id="IPR002068">
    <property type="entry name" value="A-crystallin/Hsp20_dom"/>
</dbReference>
<dbReference type="SUPFAM" id="SSF49764">
    <property type="entry name" value="HSP20-like chaperones"/>
    <property type="match status" value="1"/>
</dbReference>
<dbReference type="Gene3D" id="2.60.40.790">
    <property type="match status" value="1"/>
</dbReference>
<dbReference type="STRING" id="31234.E3NPQ1"/>
<feature type="domain" description="SHSP" evidence="3">
    <location>
        <begin position="70"/>
        <end position="175"/>
    </location>
</feature>
<dbReference type="InParanoid" id="E3NPQ1"/>
<dbReference type="GO" id="GO:0005634">
    <property type="term" value="C:nucleus"/>
    <property type="evidence" value="ECO:0007669"/>
    <property type="project" value="TreeGrafter"/>
</dbReference>
<name>E3NPQ1_CAERE</name>